<dbReference type="AlphaFoldDB" id="A0A174DYL3"/>
<dbReference type="CDD" id="cd13690">
    <property type="entry name" value="PBP2_GluB"/>
    <property type="match status" value="1"/>
</dbReference>
<proteinExistence type="inferred from homology"/>
<feature type="region of interest" description="Disordered" evidence="4">
    <location>
        <begin position="38"/>
        <end position="57"/>
    </location>
</feature>
<dbReference type="GO" id="GO:0030288">
    <property type="term" value="C:outer membrane-bounded periplasmic space"/>
    <property type="evidence" value="ECO:0007669"/>
    <property type="project" value="TreeGrafter"/>
</dbReference>
<sequence>MSKNLSQQVVLDRRGFVAATFATVAGLGLAGCSDTSAEADKGSAADSSKSSEDTEASTTLDAKAFDKLVDNGPKADDDAIAASTWATAVKDAGVFKIGGVQTSTLFSLLNEKDGQTRGFDAGIAQLLSNYILGENKVEITQVTSDTRESVLQNGQVDAVFATYTITDERKKLVSFAGPYYYTQQAILVLADNDDIKSIEDLADKNVAVQSGSNGPAILEEFAPKASQQEFKTDEEARQALQQGRVDAYVIDNNMQQSALVREPGKYKIAGKPFGSKEPYGIGLPLDSDGVAFVNDFLKKIEDDGTWTELWQICIGDRTGDTNVPELPEIGA</sequence>
<dbReference type="PROSITE" id="PS51318">
    <property type="entry name" value="TAT"/>
    <property type="match status" value="1"/>
</dbReference>
<evidence type="ECO:0000259" key="5">
    <source>
        <dbReference type="SMART" id="SM00062"/>
    </source>
</evidence>
<dbReference type="GO" id="GO:0005576">
    <property type="term" value="C:extracellular region"/>
    <property type="evidence" value="ECO:0007669"/>
    <property type="project" value="TreeGrafter"/>
</dbReference>
<dbReference type="PROSITE" id="PS51257">
    <property type="entry name" value="PROKAR_LIPOPROTEIN"/>
    <property type="match status" value="1"/>
</dbReference>
<name>A0A174DYL3_9ACTN</name>
<evidence type="ECO:0000313" key="7">
    <source>
        <dbReference type="Proteomes" id="UP000095468"/>
    </source>
</evidence>
<evidence type="ECO:0000256" key="4">
    <source>
        <dbReference type="SAM" id="MobiDB-lite"/>
    </source>
</evidence>
<evidence type="ECO:0000313" key="6">
    <source>
        <dbReference type="EMBL" id="CUO30682.1"/>
    </source>
</evidence>
<dbReference type="PANTHER" id="PTHR30085">
    <property type="entry name" value="AMINO ACID ABC TRANSPORTER PERMEASE"/>
    <property type="match status" value="1"/>
</dbReference>
<accession>A0A174DYL3</accession>
<protein>
    <submittedName>
        <fullName evidence="6">PEB1</fullName>
    </submittedName>
</protein>
<dbReference type="InterPro" id="IPR006311">
    <property type="entry name" value="TAT_signal"/>
</dbReference>
<organism evidence="6 7">
    <name type="scientific">Collinsella aerofaciens</name>
    <dbReference type="NCBI Taxonomy" id="74426"/>
    <lineage>
        <taxon>Bacteria</taxon>
        <taxon>Bacillati</taxon>
        <taxon>Actinomycetota</taxon>
        <taxon>Coriobacteriia</taxon>
        <taxon>Coriobacteriales</taxon>
        <taxon>Coriobacteriaceae</taxon>
        <taxon>Collinsella</taxon>
    </lineage>
</organism>
<dbReference type="GO" id="GO:0006865">
    <property type="term" value="P:amino acid transport"/>
    <property type="evidence" value="ECO:0007669"/>
    <property type="project" value="TreeGrafter"/>
</dbReference>
<evidence type="ECO:0000256" key="3">
    <source>
        <dbReference type="ARBA" id="ARBA00022729"/>
    </source>
</evidence>
<reference evidence="6 7" key="1">
    <citation type="submission" date="2015-09" db="EMBL/GenBank/DDBJ databases">
        <authorList>
            <consortium name="Pathogen Informatics"/>
        </authorList>
    </citation>
    <scope>NUCLEOTIDE SEQUENCE [LARGE SCALE GENOMIC DNA]</scope>
    <source>
        <strain evidence="6 7">2789STDY5608823</strain>
    </source>
</reference>
<keyword evidence="2" id="KW-0813">Transport</keyword>
<evidence type="ECO:0000256" key="1">
    <source>
        <dbReference type="ARBA" id="ARBA00010333"/>
    </source>
</evidence>
<dbReference type="Pfam" id="PF00497">
    <property type="entry name" value="SBP_bac_3"/>
    <property type="match status" value="1"/>
</dbReference>
<dbReference type="Proteomes" id="UP000095468">
    <property type="component" value="Unassembled WGS sequence"/>
</dbReference>
<evidence type="ECO:0000256" key="2">
    <source>
        <dbReference type="ARBA" id="ARBA00022448"/>
    </source>
</evidence>
<dbReference type="Gene3D" id="3.40.190.10">
    <property type="entry name" value="Periplasmic binding protein-like II"/>
    <property type="match status" value="2"/>
</dbReference>
<dbReference type="EMBL" id="CYYP01000011">
    <property type="protein sequence ID" value="CUO30682.1"/>
    <property type="molecule type" value="Genomic_DNA"/>
</dbReference>
<dbReference type="SUPFAM" id="SSF53850">
    <property type="entry name" value="Periplasmic binding protein-like II"/>
    <property type="match status" value="1"/>
</dbReference>
<gene>
    <name evidence="6" type="primary">peb1A_2</name>
    <name evidence="6" type="ORF">ERS852381_01360</name>
</gene>
<dbReference type="PANTHER" id="PTHR30085:SF6">
    <property type="entry name" value="ABC TRANSPORTER GLUTAMINE-BINDING PROTEIN GLNH"/>
    <property type="match status" value="1"/>
</dbReference>
<dbReference type="InterPro" id="IPR001638">
    <property type="entry name" value="Solute-binding_3/MltF_N"/>
</dbReference>
<dbReference type="SMART" id="SM00062">
    <property type="entry name" value="PBPb"/>
    <property type="match status" value="1"/>
</dbReference>
<keyword evidence="3" id="KW-0732">Signal</keyword>
<feature type="domain" description="Solute-binding protein family 3/N-terminal" evidence="5">
    <location>
        <begin position="94"/>
        <end position="317"/>
    </location>
</feature>
<dbReference type="RefSeq" id="WP_055286823.1">
    <property type="nucleotide sequence ID" value="NZ_CYYP01000011.1"/>
</dbReference>
<comment type="similarity">
    <text evidence="1">Belongs to the bacterial solute-binding protein 3 family.</text>
</comment>
<dbReference type="InterPro" id="IPR051455">
    <property type="entry name" value="Bact_solute-bind_prot3"/>
</dbReference>